<proteinExistence type="predicted"/>
<organism evidence="9 10">
    <name type="scientific">Vitreoscilla massiliensis</name>
    <dbReference type="NCBI Taxonomy" id="1689272"/>
    <lineage>
        <taxon>Bacteria</taxon>
        <taxon>Pseudomonadati</taxon>
        <taxon>Pseudomonadota</taxon>
        <taxon>Betaproteobacteria</taxon>
        <taxon>Neisseriales</taxon>
        <taxon>Neisseriaceae</taxon>
        <taxon>Vitreoscilla</taxon>
    </lineage>
</organism>
<feature type="transmembrane region" description="Helical" evidence="7">
    <location>
        <begin position="169"/>
        <end position="191"/>
    </location>
</feature>
<comment type="subcellular location">
    <subcellularLocation>
        <location evidence="1">Cell membrane</location>
        <topology evidence="1">Multi-pass membrane protein</topology>
    </subcellularLocation>
</comment>
<dbReference type="RefSeq" id="WP_234333032.1">
    <property type="nucleotide sequence ID" value="NZ_CABKVG010000008.1"/>
</dbReference>
<evidence type="ECO:0000256" key="5">
    <source>
        <dbReference type="ARBA" id="ARBA00022989"/>
    </source>
</evidence>
<accession>A0ABY4E4I7</accession>
<dbReference type="SUPFAM" id="SSF103473">
    <property type="entry name" value="MFS general substrate transporter"/>
    <property type="match status" value="1"/>
</dbReference>
<keyword evidence="2" id="KW-0813">Transport</keyword>
<feature type="transmembrane region" description="Helical" evidence="7">
    <location>
        <begin position="372"/>
        <end position="393"/>
    </location>
</feature>
<keyword evidence="5 7" id="KW-1133">Transmembrane helix</keyword>
<dbReference type="PROSITE" id="PS50850">
    <property type="entry name" value="MFS"/>
    <property type="match status" value="1"/>
</dbReference>
<reference evidence="9 10" key="1">
    <citation type="journal article" date="2022" name="Res Sq">
        <title>Evolution of multicellular longitudinally dividing oral cavity symbionts (Neisseriaceae).</title>
        <authorList>
            <person name="Nyongesa S."/>
            <person name="Weber P."/>
            <person name="Bernet E."/>
            <person name="Pullido F."/>
            <person name="Nieckarz M."/>
            <person name="Delaby M."/>
            <person name="Nieves C."/>
            <person name="Viehboeck T."/>
            <person name="Krause N."/>
            <person name="Rivera-Millot A."/>
            <person name="Nakamura A."/>
            <person name="Vischer N."/>
            <person name="VanNieuwenhze M."/>
            <person name="Brun Y."/>
            <person name="Cava F."/>
            <person name="Bulgheresi S."/>
            <person name="Veyrier F."/>
        </authorList>
    </citation>
    <scope>NUCLEOTIDE SEQUENCE [LARGE SCALE GENOMIC DNA]</scope>
    <source>
        <strain evidence="9 10">SN4</strain>
    </source>
</reference>
<feature type="transmembrane region" description="Helical" evidence="7">
    <location>
        <begin position="113"/>
        <end position="132"/>
    </location>
</feature>
<evidence type="ECO:0000256" key="7">
    <source>
        <dbReference type="SAM" id="Phobius"/>
    </source>
</evidence>
<keyword evidence="3" id="KW-1003">Cell membrane</keyword>
<gene>
    <name evidence="9" type="ORF">LVJ82_04810</name>
</gene>
<name>A0ABY4E4I7_9NEIS</name>
<feature type="transmembrane region" description="Helical" evidence="7">
    <location>
        <begin position="144"/>
        <end position="163"/>
    </location>
</feature>
<evidence type="ECO:0000256" key="1">
    <source>
        <dbReference type="ARBA" id="ARBA00004651"/>
    </source>
</evidence>
<dbReference type="PANTHER" id="PTHR23517:SF2">
    <property type="entry name" value="MULTIDRUG RESISTANCE PROTEIN MDTH"/>
    <property type="match status" value="1"/>
</dbReference>
<dbReference type="Gene3D" id="1.20.1250.20">
    <property type="entry name" value="MFS general substrate transporter like domains"/>
    <property type="match status" value="1"/>
</dbReference>
<dbReference type="CDD" id="cd17472">
    <property type="entry name" value="MFS_YajR_like"/>
    <property type="match status" value="1"/>
</dbReference>
<feature type="transmembrane region" description="Helical" evidence="7">
    <location>
        <begin position="343"/>
        <end position="366"/>
    </location>
</feature>
<feature type="transmembrane region" description="Helical" evidence="7">
    <location>
        <begin position="88"/>
        <end position="107"/>
    </location>
</feature>
<evidence type="ECO:0000313" key="9">
    <source>
        <dbReference type="EMBL" id="UOO90305.1"/>
    </source>
</evidence>
<evidence type="ECO:0000256" key="2">
    <source>
        <dbReference type="ARBA" id="ARBA00022448"/>
    </source>
</evidence>
<dbReference type="Proteomes" id="UP000832011">
    <property type="component" value="Chromosome"/>
</dbReference>
<evidence type="ECO:0000256" key="6">
    <source>
        <dbReference type="ARBA" id="ARBA00023136"/>
    </source>
</evidence>
<feature type="transmembrane region" description="Helical" evidence="7">
    <location>
        <begin position="57"/>
        <end position="76"/>
    </location>
</feature>
<sequence length="399" mass="43099">MDKTLEKPVANQLSKDEWRISGILSGVYALRMLGLFLVLPVLSLYAAELAGSKQSMWIGWAMGAYGLTQACLQLPFGMVSDKWGRKKTIYIGMTMFIVGSFIAAVAPSIEWLVFARALQGAGAISAVITALMSDLIRDSVRTRAMSMVGMSIGLTFALSLVAAPLLVSFIGMSGLFVLTGVAMLLAMFAVYKYVPDPEKNTSTNRIPALKIALQPQLWRLNYGIFALHAAQMALFVSLPFLFLQMGIAQDMQWKVYAPMVLFGMVLMVPVIIFGEKKQKLKQTLLFAIGMMVVAQSILALQHDVVLAMTVALVIYAIAFNVLEAILPSMVAKFAPAEQRGAAMGFYSTAQSIGLFVGGVAGGGLFSKFGFEGVFVFATVLMLVWWAIAATGAAPKPREA</sequence>
<dbReference type="InterPro" id="IPR011701">
    <property type="entry name" value="MFS"/>
</dbReference>
<feature type="transmembrane region" description="Helical" evidence="7">
    <location>
        <begin position="220"/>
        <end position="243"/>
    </location>
</feature>
<feature type="transmembrane region" description="Helical" evidence="7">
    <location>
        <begin position="255"/>
        <end position="274"/>
    </location>
</feature>
<feature type="transmembrane region" description="Helical" evidence="7">
    <location>
        <begin position="283"/>
        <end position="300"/>
    </location>
</feature>
<feature type="transmembrane region" description="Helical" evidence="7">
    <location>
        <begin position="20"/>
        <end position="45"/>
    </location>
</feature>
<dbReference type="EMBL" id="CP091511">
    <property type="protein sequence ID" value="UOO90305.1"/>
    <property type="molecule type" value="Genomic_DNA"/>
</dbReference>
<feature type="transmembrane region" description="Helical" evidence="7">
    <location>
        <begin position="306"/>
        <end position="331"/>
    </location>
</feature>
<evidence type="ECO:0000256" key="3">
    <source>
        <dbReference type="ARBA" id="ARBA00022475"/>
    </source>
</evidence>
<dbReference type="Pfam" id="PF07690">
    <property type="entry name" value="MFS_1"/>
    <property type="match status" value="1"/>
</dbReference>
<dbReference type="InterPro" id="IPR020846">
    <property type="entry name" value="MFS_dom"/>
</dbReference>
<keyword evidence="6 7" id="KW-0472">Membrane</keyword>
<keyword evidence="10" id="KW-1185">Reference proteome</keyword>
<evidence type="ECO:0000313" key="10">
    <source>
        <dbReference type="Proteomes" id="UP000832011"/>
    </source>
</evidence>
<dbReference type="PANTHER" id="PTHR23517">
    <property type="entry name" value="RESISTANCE PROTEIN MDTM, PUTATIVE-RELATED-RELATED"/>
    <property type="match status" value="1"/>
</dbReference>
<dbReference type="InterPro" id="IPR036259">
    <property type="entry name" value="MFS_trans_sf"/>
</dbReference>
<evidence type="ECO:0000256" key="4">
    <source>
        <dbReference type="ARBA" id="ARBA00022692"/>
    </source>
</evidence>
<dbReference type="InterPro" id="IPR050171">
    <property type="entry name" value="MFS_Transporters"/>
</dbReference>
<evidence type="ECO:0000259" key="8">
    <source>
        <dbReference type="PROSITE" id="PS50850"/>
    </source>
</evidence>
<protein>
    <submittedName>
        <fullName evidence="9">MFS transporter</fullName>
    </submittedName>
</protein>
<feature type="domain" description="Major facilitator superfamily (MFS) profile" evidence="8">
    <location>
        <begin position="20"/>
        <end position="396"/>
    </location>
</feature>
<keyword evidence="4 7" id="KW-0812">Transmembrane</keyword>